<dbReference type="InParanoid" id="A0A2T0GSX1"/>
<evidence type="ECO:0000259" key="2">
    <source>
        <dbReference type="PROSITE" id="PS51186"/>
    </source>
</evidence>
<feature type="compositionally biased region" description="Polar residues" evidence="1">
    <location>
        <begin position="50"/>
        <end position="61"/>
    </location>
</feature>
<proteinExistence type="predicted"/>
<organism evidence="3 4">
    <name type="scientific">Actinopolyspora mortivallis</name>
    <dbReference type="NCBI Taxonomy" id="33906"/>
    <lineage>
        <taxon>Bacteria</taxon>
        <taxon>Bacillati</taxon>
        <taxon>Actinomycetota</taxon>
        <taxon>Actinomycetes</taxon>
        <taxon>Actinopolysporales</taxon>
        <taxon>Actinopolysporaceae</taxon>
        <taxon>Actinopolyspora</taxon>
    </lineage>
</organism>
<dbReference type="InterPro" id="IPR016181">
    <property type="entry name" value="Acyl_CoA_acyltransferase"/>
</dbReference>
<reference evidence="3 4" key="1">
    <citation type="submission" date="2018-03" db="EMBL/GenBank/DDBJ databases">
        <title>Actinopolyspora mortivallis from Sahara, screening for active biomolecules.</title>
        <authorList>
            <person name="Selama O."/>
            <person name="Wellington E.M.H."/>
            <person name="Hacene H."/>
        </authorList>
    </citation>
    <scope>NUCLEOTIDE SEQUENCE [LARGE SCALE GENOMIC DNA]</scope>
    <source>
        <strain evidence="3 4">M5A</strain>
    </source>
</reference>
<evidence type="ECO:0000313" key="3">
    <source>
        <dbReference type="EMBL" id="PRW62218.1"/>
    </source>
</evidence>
<feature type="domain" description="N-acetyltransferase" evidence="2">
    <location>
        <begin position="150"/>
        <end position="326"/>
    </location>
</feature>
<dbReference type="Gene3D" id="3.40.630.30">
    <property type="match status" value="1"/>
</dbReference>
<comment type="caution">
    <text evidence="3">The sequence shown here is derived from an EMBL/GenBank/DDBJ whole genome shotgun (WGS) entry which is preliminary data.</text>
</comment>
<dbReference type="GO" id="GO:0016747">
    <property type="term" value="F:acyltransferase activity, transferring groups other than amino-acyl groups"/>
    <property type="evidence" value="ECO:0007669"/>
    <property type="project" value="InterPro"/>
</dbReference>
<dbReference type="SUPFAM" id="SSF55729">
    <property type="entry name" value="Acyl-CoA N-acyltransferases (Nat)"/>
    <property type="match status" value="1"/>
</dbReference>
<dbReference type="PROSITE" id="PS51186">
    <property type="entry name" value="GNAT"/>
    <property type="match status" value="1"/>
</dbReference>
<feature type="region of interest" description="Disordered" evidence="1">
    <location>
        <begin position="18"/>
        <end position="61"/>
    </location>
</feature>
<dbReference type="InterPro" id="IPR000182">
    <property type="entry name" value="GNAT_dom"/>
</dbReference>
<dbReference type="Proteomes" id="UP000239352">
    <property type="component" value="Unassembled WGS sequence"/>
</dbReference>
<protein>
    <submittedName>
        <fullName evidence="3">GNAT family N-acetyltransferase</fullName>
    </submittedName>
</protein>
<sequence length="326" mass="35700">MNNAQELLDAQQERFRRLDPALPDSYPLPRGGEPLVARTRPGEPPVAGLTTHTRQPPGSLPSLWTTTETHELFPLVGDRPHEGMDALLRAFGKQVASRSPAETDSSCLVTWPSRDVRASRALLDHGFVPLSCLAVRTRAPNVDTELSGTVKVRRAGPPDLDEVVELAMAELEYAALVGSSVLRPDAAELKRSVLRVRLRSGSSPRGISPRENTTGGDPVWLAERDEEVLGLAECGWVDTESHHGGHRLGTGLWGYVNCLSVREDQRGTGIGRDLMAMAHSDFAAAGAVGSFLYYNPANPLSPVFWHRQGYRPLWTIWEIRPATALR</sequence>
<accession>A0A2T0GSX1</accession>
<dbReference type="Pfam" id="PF13508">
    <property type="entry name" value="Acetyltransf_7"/>
    <property type="match status" value="1"/>
</dbReference>
<dbReference type="EMBL" id="PVSR01000038">
    <property type="protein sequence ID" value="PRW62218.1"/>
    <property type="molecule type" value="Genomic_DNA"/>
</dbReference>
<gene>
    <name evidence="3" type="ORF">CEP50_16575</name>
</gene>
<evidence type="ECO:0000256" key="1">
    <source>
        <dbReference type="SAM" id="MobiDB-lite"/>
    </source>
</evidence>
<name>A0A2T0GSX1_ACTMO</name>
<dbReference type="CDD" id="cd04301">
    <property type="entry name" value="NAT_SF"/>
    <property type="match status" value="1"/>
</dbReference>
<dbReference type="RefSeq" id="WP_106114863.1">
    <property type="nucleotide sequence ID" value="NZ_PVSR01000038.1"/>
</dbReference>
<keyword evidence="3" id="KW-0808">Transferase</keyword>
<dbReference type="STRING" id="1050202.GCA_000384035_01991"/>
<evidence type="ECO:0000313" key="4">
    <source>
        <dbReference type="Proteomes" id="UP000239352"/>
    </source>
</evidence>
<keyword evidence="4" id="KW-1185">Reference proteome</keyword>
<dbReference type="AlphaFoldDB" id="A0A2T0GSX1"/>